<dbReference type="EMBL" id="PNRG01000008">
    <property type="protein sequence ID" value="PMR81667.1"/>
    <property type="molecule type" value="Genomic_DNA"/>
</dbReference>
<evidence type="ECO:0000313" key="2">
    <source>
        <dbReference type="EMBL" id="PMR81667.1"/>
    </source>
</evidence>
<evidence type="ECO:0000256" key="1">
    <source>
        <dbReference type="SAM" id="Phobius"/>
    </source>
</evidence>
<proteinExistence type="predicted"/>
<dbReference type="RefSeq" id="WP_102587150.1">
    <property type="nucleotide sequence ID" value="NZ_BNAE01000003.1"/>
</dbReference>
<dbReference type="Proteomes" id="UP000235547">
    <property type="component" value="Unassembled WGS sequence"/>
</dbReference>
<keyword evidence="1" id="KW-0472">Membrane</keyword>
<dbReference type="AlphaFoldDB" id="A0A2N7UML5"/>
<accession>A0A2N7UML5</accession>
<gene>
    <name evidence="2" type="ORF">C1H70_04525</name>
</gene>
<evidence type="ECO:0000313" key="3">
    <source>
        <dbReference type="Proteomes" id="UP000235547"/>
    </source>
</evidence>
<keyword evidence="1" id="KW-1133">Transmembrane helix</keyword>
<comment type="caution">
    <text evidence="2">The sequence shown here is derived from an EMBL/GenBank/DDBJ whole genome shotgun (WGS) entry which is preliminary data.</text>
</comment>
<name>A0A2N7UML5_9GAMM</name>
<keyword evidence="3" id="KW-1185">Reference proteome</keyword>
<keyword evidence="1" id="KW-0812">Transmembrane</keyword>
<feature type="transmembrane region" description="Helical" evidence="1">
    <location>
        <begin position="6"/>
        <end position="31"/>
    </location>
</feature>
<sequence>MTVLDILSIGASIIASLGGGAVIVFALSNWLGKLWAERLMESERHQHVIELEELKDSLKRTSEEQIASIKAHIDIAREAQVKEHSDRVAIYRAAIDLIAVMVAKVEMMMLGKRGALTSEELQEFESQRLRVYAYLAMHAPQSVMDAHDALTDLILAVIYDGKETNWESFRGLAINFLNEIRKDVGIRVDPITYQGER</sequence>
<dbReference type="OrthoDB" id="5918901at2"/>
<organism evidence="2 3">
    <name type="scientific">Halomonas urumqiensis</name>
    <dbReference type="NCBI Taxonomy" id="1684789"/>
    <lineage>
        <taxon>Bacteria</taxon>
        <taxon>Pseudomonadati</taxon>
        <taxon>Pseudomonadota</taxon>
        <taxon>Gammaproteobacteria</taxon>
        <taxon>Oceanospirillales</taxon>
        <taxon>Halomonadaceae</taxon>
        <taxon>Halomonas</taxon>
    </lineage>
</organism>
<protein>
    <submittedName>
        <fullName evidence="2">Uncharacterized protein</fullName>
    </submittedName>
</protein>
<reference evidence="2 3" key="1">
    <citation type="submission" date="2018-01" db="EMBL/GenBank/DDBJ databases">
        <title>Halomonas endophytica sp. nov., isolated from storage liquid in the stems of Populus euphratica.</title>
        <authorList>
            <person name="Chen C."/>
        </authorList>
    </citation>
    <scope>NUCLEOTIDE SEQUENCE [LARGE SCALE GENOMIC DNA]</scope>
    <source>
        <strain evidence="2 3">BZ-SZ-XJ27</strain>
    </source>
</reference>